<evidence type="ECO:0000256" key="13">
    <source>
        <dbReference type="ARBA" id="ARBA00034100"/>
    </source>
</evidence>
<keyword evidence="9" id="KW-0325">Glycoprotein</keyword>
<dbReference type="AlphaFoldDB" id="A0A815GTY4"/>
<comment type="caution">
    <text evidence="18">The sequence shown here is derived from an EMBL/GenBank/DDBJ whole genome shotgun (WGS) entry which is preliminary data.</text>
</comment>
<feature type="transmembrane region" description="Helical" evidence="15">
    <location>
        <begin position="743"/>
        <end position="762"/>
    </location>
</feature>
<proteinExistence type="predicted"/>
<evidence type="ECO:0000256" key="3">
    <source>
        <dbReference type="ARBA" id="ARBA00022692"/>
    </source>
</evidence>
<evidence type="ECO:0000259" key="17">
    <source>
        <dbReference type="SMART" id="SM00079"/>
    </source>
</evidence>
<dbReference type="InterPro" id="IPR001828">
    <property type="entry name" value="ANF_lig-bd_rcpt"/>
</dbReference>
<evidence type="ECO:0000256" key="16">
    <source>
        <dbReference type="SAM" id="SignalP"/>
    </source>
</evidence>
<evidence type="ECO:0000313" key="19">
    <source>
        <dbReference type="Proteomes" id="UP000663852"/>
    </source>
</evidence>
<keyword evidence="12" id="KW-0407">Ion channel</keyword>
<dbReference type="SMART" id="SM00079">
    <property type="entry name" value="PBPe"/>
    <property type="match status" value="1"/>
</dbReference>
<dbReference type="InterPro" id="IPR028082">
    <property type="entry name" value="Peripla_BP_I"/>
</dbReference>
<name>A0A815GTY4_ADIRI</name>
<dbReference type="PANTHER" id="PTHR18966">
    <property type="entry name" value="IONOTROPIC GLUTAMATE RECEPTOR"/>
    <property type="match status" value="1"/>
</dbReference>
<evidence type="ECO:0000256" key="15">
    <source>
        <dbReference type="SAM" id="Phobius"/>
    </source>
</evidence>
<dbReference type="Gene3D" id="3.40.190.10">
    <property type="entry name" value="Periplasmic binding protein-like II"/>
    <property type="match status" value="2"/>
</dbReference>
<keyword evidence="5" id="KW-0770">Synapse</keyword>
<sequence length="890" mass="99202">MTFVWKFQCLCLYFLFVQRQVEGTWPSANSSAVQLLYLSQNITDITNIQSWYYQTRAMFYSAILLSHQYGITVGGEYLGWRLETTSGSPMNALRMTCEAVSTSNIVGIVGPSVSREAHVLAPFTEDIDIPIISYGATDPKLSDRIEYPSFYRTVPSDNDAALAMAKLFVRFNWTMCIIIYQNDEFGTGGVKALSDAFADSNITVTDTMIFDMTTLAIRGDLKGILTHSLARTVIVWADSTYATLILQSGLKADVVGPLFTWILGGDVALTDFNDTWYDRLVGILSISPVVGNLAGAPVNQTLLNDAYTIWKTYEPESFPGTANVDYYTLFAFDATWALIESFSRLCSNSNFSSCIGFTNTSFCFDRRALNMHSIFDILNTNTFLGVTGSVQFFTNTTDRINGSYYIVKNVQRFSKTLNFVPVLVSTGSADWTQHAEKNIIVWPGQSLTIPTGYASIHGVTLRIGVKETVPFAMEKEITDEYGNKKAKLVGYAVDLVYRLQEKMGFIANVTLIPQNVTYSSLPDLIVNDQFDVIVGDITILAVRREKVSFSESIFDNTLRLIIRKKTSESYGRFAFLKPFPVILWIMIALVVLWSALLIYFYEVRHAELRKKPVISRIGMSIWYAIGTLIGYGVDFQAKTSPGRILTSGIYVVSVVLIAAYQATLTAKLTLSQSQDFIAGIDDIKNGKVPYNRIGILVGTSIEDYFLREITGGSRNYYPLTTKEDMYEKLLNKVIDASIMDSGVVEYATSAVYCNLTLVGAGFDHSSFGIMYPKKWLYEQILDVTVLSFREANVFNELQRKWFQATTCAQDSGTSDPTDLPFEAIADLFAVFGVISLLSLLMYIGRILHKHYGSKVVISSDIALDTPPPPTPGPSLSYSDHLPFVPSHRHT</sequence>
<dbReference type="Proteomes" id="UP000663852">
    <property type="component" value="Unassembled WGS sequence"/>
</dbReference>
<evidence type="ECO:0000256" key="10">
    <source>
        <dbReference type="ARBA" id="ARBA00023257"/>
    </source>
</evidence>
<evidence type="ECO:0000256" key="11">
    <source>
        <dbReference type="ARBA" id="ARBA00023286"/>
    </source>
</evidence>
<accession>A0A815GTY4</accession>
<evidence type="ECO:0000256" key="1">
    <source>
        <dbReference type="ARBA" id="ARBA00004141"/>
    </source>
</evidence>
<protein>
    <recommendedName>
        <fullName evidence="17">Ionotropic glutamate receptor C-terminal domain-containing protein</fullName>
    </recommendedName>
</protein>
<keyword evidence="4 15" id="KW-1133">Transmembrane helix</keyword>
<dbReference type="InterPro" id="IPR000337">
    <property type="entry name" value="GPCR_3"/>
</dbReference>
<gene>
    <name evidence="18" type="ORF">EDS130_LOCUS32859</name>
</gene>
<dbReference type="SUPFAM" id="SSF53822">
    <property type="entry name" value="Periplasmic binding protein-like I"/>
    <property type="match status" value="1"/>
</dbReference>
<feature type="transmembrane region" description="Helical" evidence="15">
    <location>
        <begin position="581"/>
        <end position="601"/>
    </location>
</feature>
<dbReference type="Pfam" id="PF00060">
    <property type="entry name" value="Lig_chan"/>
    <property type="match status" value="1"/>
</dbReference>
<feature type="transmembrane region" description="Helical" evidence="15">
    <location>
        <begin position="823"/>
        <end position="844"/>
    </location>
</feature>
<evidence type="ECO:0000256" key="6">
    <source>
        <dbReference type="ARBA" id="ARBA00023065"/>
    </source>
</evidence>
<dbReference type="Pfam" id="PF10613">
    <property type="entry name" value="Lig_chan-Glu_bd"/>
    <property type="match status" value="1"/>
</dbReference>
<dbReference type="OrthoDB" id="5984008at2759"/>
<keyword evidence="16" id="KW-0732">Signal</keyword>
<dbReference type="InterPro" id="IPR015683">
    <property type="entry name" value="Ionotropic_Glu_rcpt"/>
</dbReference>
<feature type="transmembrane region" description="Helical" evidence="15">
    <location>
        <begin position="613"/>
        <end position="632"/>
    </location>
</feature>
<evidence type="ECO:0000256" key="12">
    <source>
        <dbReference type="ARBA" id="ARBA00023303"/>
    </source>
</evidence>
<evidence type="ECO:0000256" key="2">
    <source>
        <dbReference type="ARBA" id="ARBA00022448"/>
    </source>
</evidence>
<dbReference type="InterPro" id="IPR019594">
    <property type="entry name" value="Glu/Gly-bd"/>
</dbReference>
<dbReference type="SUPFAM" id="SSF53850">
    <property type="entry name" value="Periplasmic binding protein-like II"/>
    <property type="match status" value="1"/>
</dbReference>
<keyword evidence="8" id="KW-0675">Receptor</keyword>
<dbReference type="InterPro" id="IPR001320">
    <property type="entry name" value="Iontro_rcpt_C"/>
</dbReference>
<feature type="signal peptide" evidence="16">
    <location>
        <begin position="1"/>
        <end position="23"/>
    </location>
</feature>
<keyword evidence="7 15" id="KW-0472">Membrane</keyword>
<dbReference type="PRINTS" id="PR00248">
    <property type="entry name" value="GPCRMGR"/>
</dbReference>
<evidence type="ECO:0000256" key="14">
    <source>
        <dbReference type="SAM" id="MobiDB-lite"/>
    </source>
</evidence>
<dbReference type="EMBL" id="CAJNOJ010000256">
    <property type="protein sequence ID" value="CAF1343266.1"/>
    <property type="molecule type" value="Genomic_DNA"/>
</dbReference>
<dbReference type="GO" id="GO:0045211">
    <property type="term" value="C:postsynaptic membrane"/>
    <property type="evidence" value="ECO:0007669"/>
    <property type="project" value="UniProtKB-SubCell"/>
</dbReference>
<evidence type="ECO:0000256" key="5">
    <source>
        <dbReference type="ARBA" id="ARBA00023018"/>
    </source>
</evidence>
<dbReference type="Pfam" id="PF01094">
    <property type="entry name" value="ANF_receptor"/>
    <property type="match status" value="1"/>
</dbReference>
<evidence type="ECO:0000313" key="18">
    <source>
        <dbReference type="EMBL" id="CAF1343266.1"/>
    </source>
</evidence>
<keyword evidence="11" id="KW-1071">Ligand-gated ion channel</keyword>
<dbReference type="GO" id="GO:0015276">
    <property type="term" value="F:ligand-gated monoatomic ion channel activity"/>
    <property type="evidence" value="ECO:0007669"/>
    <property type="project" value="InterPro"/>
</dbReference>
<keyword evidence="6" id="KW-0406">Ion transport</keyword>
<keyword evidence="3 15" id="KW-0812">Transmembrane</keyword>
<evidence type="ECO:0000256" key="9">
    <source>
        <dbReference type="ARBA" id="ARBA00023180"/>
    </source>
</evidence>
<reference evidence="18" key="1">
    <citation type="submission" date="2021-02" db="EMBL/GenBank/DDBJ databases">
        <authorList>
            <person name="Nowell W R."/>
        </authorList>
    </citation>
    <scope>NUCLEOTIDE SEQUENCE</scope>
</reference>
<feature type="chain" id="PRO_5032555821" description="Ionotropic glutamate receptor C-terminal domain-containing protein" evidence="16">
    <location>
        <begin position="24"/>
        <end position="890"/>
    </location>
</feature>
<keyword evidence="2" id="KW-0813">Transport</keyword>
<dbReference type="SUPFAM" id="SSF81324">
    <property type="entry name" value="Voltage-gated potassium channels"/>
    <property type="match status" value="1"/>
</dbReference>
<keyword evidence="10" id="KW-0628">Postsynaptic cell membrane</keyword>
<dbReference type="Gene3D" id="3.40.50.2300">
    <property type="match status" value="2"/>
</dbReference>
<comment type="subcellular location">
    <subcellularLocation>
        <location evidence="1">Membrane</location>
        <topology evidence="1">Multi-pass membrane protein</topology>
    </subcellularLocation>
    <subcellularLocation>
        <location evidence="13">Postsynaptic cell membrane</location>
    </subcellularLocation>
</comment>
<evidence type="ECO:0000256" key="8">
    <source>
        <dbReference type="ARBA" id="ARBA00023170"/>
    </source>
</evidence>
<feature type="transmembrane region" description="Helical" evidence="15">
    <location>
        <begin position="644"/>
        <end position="664"/>
    </location>
</feature>
<dbReference type="Gene3D" id="1.10.287.70">
    <property type="match status" value="1"/>
</dbReference>
<feature type="region of interest" description="Disordered" evidence="14">
    <location>
        <begin position="868"/>
        <end position="890"/>
    </location>
</feature>
<feature type="domain" description="Ionotropic glutamate receptor C-terminal" evidence="17">
    <location>
        <begin position="460"/>
        <end position="804"/>
    </location>
</feature>
<evidence type="ECO:0000256" key="4">
    <source>
        <dbReference type="ARBA" id="ARBA00022989"/>
    </source>
</evidence>
<evidence type="ECO:0000256" key="7">
    <source>
        <dbReference type="ARBA" id="ARBA00023136"/>
    </source>
</evidence>
<dbReference type="GO" id="GO:0004930">
    <property type="term" value="F:G protein-coupled receptor activity"/>
    <property type="evidence" value="ECO:0007669"/>
    <property type="project" value="InterPro"/>
</dbReference>
<organism evidence="18 19">
    <name type="scientific">Adineta ricciae</name>
    <name type="common">Rotifer</name>
    <dbReference type="NCBI Taxonomy" id="249248"/>
    <lineage>
        <taxon>Eukaryota</taxon>
        <taxon>Metazoa</taxon>
        <taxon>Spiralia</taxon>
        <taxon>Gnathifera</taxon>
        <taxon>Rotifera</taxon>
        <taxon>Eurotatoria</taxon>
        <taxon>Bdelloidea</taxon>
        <taxon>Adinetida</taxon>
        <taxon>Adinetidae</taxon>
        <taxon>Adineta</taxon>
    </lineage>
</organism>